<dbReference type="InterPro" id="IPR013108">
    <property type="entry name" value="Amidohydro_3"/>
</dbReference>
<evidence type="ECO:0000256" key="1">
    <source>
        <dbReference type="SAM" id="MobiDB-lite"/>
    </source>
</evidence>
<sequence>IIGHDWDVRLWNDPSFERASLDAVAPNHPVWLVQRDEQLGMANAVALRHAGIRIGTLDARSTLTSPRTLTGILTGVAMRQLEASLPHLSPDDRDQHLELALQTAATNGITSVHHMGRWADFEVFLRAIESQRLTLRVHAAVPLDTWLRLDRAIAVQAFGGQDGRGNNWLRVGTVHTSLDGSLAAGTAAFEGNAYTAQRGNNALQVDLEATTRSIVGADDADLQVLISAVGDRANHAALDLAEELTSRSGLRDRRFRIARAQHVRATDLVRFATEHVLTNALPHSILHDGRWIEDQLGSTLAQTSFPLRTLLDVGAIISFGSGRLDLGSPIDGIYAAVTRRTLDGLRPQGWIPAQQVSVEEALRAYTSAAAYVGFAEDRTGRLTVGALADFAVIDPNLLTMSPNDIPSAQVQLTVVGGAVVFDREGLLTRSPRQNAALPPSSAATSTLPDHSIEFQ</sequence>
<dbReference type="SUPFAM" id="SSF51556">
    <property type="entry name" value="Metallo-dependent hydrolases"/>
    <property type="match status" value="1"/>
</dbReference>
<accession>A0A382GMC3</accession>
<proteinExistence type="predicted"/>
<dbReference type="EMBL" id="UINC01056352">
    <property type="protein sequence ID" value="SVB76278.1"/>
    <property type="molecule type" value="Genomic_DNA"/>
</dbReference>
<dbReference type="Gene3D" id="3.20.20.140">
    <property type="entry name" value="Metal-dependent hydrolases"/>
    <property type="match status" value="1"/>
</dbReference>
<dbReference type="PANTHER" id="PTHR22642">
    <property type="entry name" value="IMIDAZOLONEPROPIONASE"/>
    <property type="match status" value="1"/>
</dbReference>
<feature type="region of interest" description="Disordered" evidence="1">
    <location>
        <begin position="430"/>
        <end position="455"/>
    </location>
</feature>
<dbReference type="AlphaFoldDB" id="A0A382GMC3"/>
<feature type="non-terminal residue" evidence="3">
    <location>
        <position position="1"/>
    </location>
</feature>
<dbReference type="SUPFAM" id="SSF51338">
    <property type="entry name" value="Composite domain of metallo-dependent hydrolases"/>
    <property type="match status" value="1"/>
</dbReference>
<evidence type="ECO:0000259" key="2">
    <source>
        <dbReference type="Pfam" id="PF07969"/>
    </source>
</evidence>
<feature type="compositionally biased region" description="Low complexity" evidence="1">
    <location>
        <begin position="435"/>
        <end position="448"/>
    </location>
</feature>
<gene>
    <name evidence="3" type="ORF">METZ01_LOCUS229132</name>
</gene>
<organism evidence="3">
    <name type="scientific">marine metagenome</name>
    <dbReference type="NCBI Taxonomy" id="408172"/>
    <lineage>
        <taxon>unclassified sequences</taxon>
        <taxon>metagenomes</taxon>
        <taxon>ecological metagenomes</taxon>
    </lineage>
</organism>
<evidence type="ECO:0000313" key="3">
    <source>
        <dbReference type="EMBL" id="SVB76278.1"/>
    </source>
</evidence>
<dbReference type="Pfam" id="PF07969">
    <property type="entry name" value="Amidohydro_3"/>
    <property type="match status" value="1"/>
</dbReference>
<reference evidence="3" key="1">
    <citation type="submission" date="2018-05" db="EMBL/GenBank/DDBJ databases">
        <authorList>
            <person name="Lanie J.A."/>
            <person name="Ng W.-L."/>
            <person name="Kazmierczak K.M."/>
            <person name="Andrzejewski T.M."/>
            <person name="Davidsen T.M."/>
            <person name="Wayne K.J."/>
            <person name="Tettelin H."/>
            <person name="Glass J.I."/>
            <person name="Rusch D."/>
            <person name="Podicherti R."/>
            <person name="Tsui H.-C.T."/>
            <person name="Winkler M.E."/>
        </authorList>
    </citation>
    <scope>NUCLEOTIDE SEQUENCE</scope>
</reference>
<dbReference type="PANTHER" id="PTHR22642:SF2">
    <property type="entry name" value="PROTEIN LONG AFTER FAR-RED 3"/>
    <property type="match status" value="1"/>
</dbReference>
<protein>
    <recommendedName>
        <fullName evidence="2">Amidohydrolase 3 domain-containing protein</fullName>
    </recommendedName>
</protein>
<feature type="domain" description="Amidohydrolase 3" evidence="2">
    <location>
        <begin position="1"/>
        <end position="421"/>
    </location>
</feature>
<dbReference type="GO" id="GO:0016810">
    <property type="term" value="F:hydrolase activity, acting on carbon-nitrogen (but not peptide) bonds"/>
    <property type="evidence" value="ECO:0007669"/>
    <property type="project" value="InterPro"/>
</dbReference>
<name>A0A382GMC3_9ZZZZ</name>
<dbReference type="InterPro" id="IPR032466">
    <property type="entry name" value="Metal_Hydrolase"/>
</dbReference>
<dbReference type="InterPro" id="IPR011059">
    <property type="entry name" value="Metal-dep_hydrolase_composite"/>
</dbReference>